<sequence>MEKPARVSVHLYGPPNPANQQQRWEQTLGGSWSQPEVELIQMLFWRGQRVLRTAWFTKRGKTLQKFFDRFEI</sequence>
<gene>
    <name evidence="2" type="ORF">AV530_002521</name>
</gene>
<protein>
    <submittedName>
        <fullName evidence="2">Uncharacterized protein</fullName>
    </submittedName>
</protein>
<keyword evidence="3" id="KW-1185">Reference proteome</keyword>
<comment type="caution">
    <text evidence="2">The sequence shown here is derived from an EMBL/GenBank/DDBJ whole genome shotgun (WGS) entry which is preliminary data.</text>
</comment>
<accession>A0A1V4K6P7</accession>
<feature type="region of interest" description="Disordered" evidence="1">
    <location>
        <begin position="1"/>
        <end position="20"/>
    </location>
</feature>
<evidence type="ECO:0000256" key="1">
    <source>
        <dbReference type="SAM" id="MobiDB-lite"/>
    </source>
</evidence>
<organism evidence="2 3">
    <name type="scientific">Patagioenas fasciata monilis</name>
    <dbReference type="NCBI Taxonomy" id="372326"/>
    <lineage>
        <taxon>Eukaryota</taxon>
        <taxon>Metazoa</taxon>
        <taxon>Chordata</taxon>
        <taxon>Craniata</taxon>
        <taxon>Vertebrata</taxon>
        <taxon>Euteleostomi</taxon>
        <taxon>Archelosauria</taxon>
        <taxon>Archosauria</taxon>
        <taxon>Dinosauria</taxon>
        <taxon>Saurischia</taxon>
        <taxon>Theropoda</taxon>
        <taxon>Coelurosauria</taxon>
        <taxon>Aves</taxon>
        <taxon>Neognathae</taxon>
        <taxon>Neoaves</taxon>
        <taxon>Columbimorphae</taxon>
        <taxon>Columbiformes</taxon>
        <taxon>Columbidae</taxon>
        <taxon>Patagioenas</taxon>
    </lineage>
</organism>
<evidence type="ECO:0000313" key="2">
    <source>
        <dbReference type="EMBL" id="OPJ80132.1"/>
    </source>
</evidence>
<dbReference type="Proteomes" id="UP000190648">
    <property type="component" value="Unassembled WGS sequence"/>
</dbReference>
<dbReference type="AlphaFoldDB" id="A0A1V4K6P7"/>
<evidence type="ECO:0000313" key="3">
    <source>
        <dbReference type="Proteomes" id="UP000190648"/>
    </source>
</evidence>
<proteinExistence type="predicted"/>
<reference evidence="2 3" key="1">
    <citation type="submission" date="2016-02" db="EMBL/GenBank/DDBJ databases">
        <title>Band-tailed pigeon sequencing and assembly.</title>
        <authorList>
            <person name="Soares A.E."/>
            <person name="Novak B.J."/>
            <person name="Rice E.S."/>
            <person name="O'Connell B."/>
            <person name="Chang D."/>
            <person name="Weber S."/>
            <person name="Shapiro B."/>
        </authorList>
    </citation>
    <scope>NUCLEOTIDE SEQUENCE [LARGE SCALE GENOMIC DNA]</scope>
    <source>
        <strain evidence="2">BTP2013</strain>
        <tissue evidence="2">Blood</tissue>
    </source>
</reference>
<dbReference type="EMBL" id="LSYS01004331">
    <property type="protein sequence ID" value="OPJ80132.1"/>
    <property type="molecule type" value="Genomic_DNA"/>
</dbReference>
<name>A0A1V4K6P7_PATFA</name>